<evidence type="ECO:0000256" key="7">
    <source>
        <dbReference type="ARBA" id="ARBA00022729"/>
    </source>
</evidence>
<gene>
    <name evidence="18" type="ORF">Ocin01_16071</name>
</gene>
<dbReference type="Gene3D" id="3.40.50.410">
    <property type="entry name" value="von Willebrand factor, type A domain"/>
    <property type="match status" value="1"/>
</dbReference>
<evidence type="ECO:0000256" key="11">
    <source>
        <dbReference type="ARBA" id="ARBA00023065"/>
    </source>
</evidence>
<keyword evidence="8" id="KW-0106">Calcium</keyword>
<keyword evidence="10" id="KW-1133">Transmembrane helix</keyword>
<evidence type="ECO:0000256" key="4">
    <source>
        <dbReference type="ARBA" id="ARBA00022673"/>
    </source>
</evidence>
<evidence type="ECO:0000256" key="1">
    <source>
        <dbReference type="ARBA" id="ARBA00004479"/>
    </source>
</evidence>
<evidence type="ECO:0000256" key="3">
    <source>
        <dbReference type="ARBA" id="ARBA00022568"/>
    </source>
</evidence>
<feature type="region of interest" description="Disordered" evidence="16">
    <location>
        <begin position="575"/>
        <end position="598"/>
    </location>
</feature>
<keyword evidence="2" id="KW-0813">Transport</keyword>
<dbReference type="InterPro" id="IPR036465">
    <property type="entry name" value="vWFA_dom_sf"/>
</dbReference>
<proteinExistence type="predicted"/>
<comment type="caution">
    <text evidence="18">The sequence shown here is derived from an EMBL/GenBank/DDBJ whole genome shotgun (WGS) entry which is preliminary data.</text>
</comment>
<dbReference type="OrthoDB" id="10054666at2759"/>
<keyword evidence="12" id="KW-0472">Membrane</keyword>
<protein>
    <submittedName>
        <fullName evidence="18">Voltage-dependent calcium channel subunit alpha-2/delta-4</fullName>
    </submittedName>
</protein>
<comment type="subcellular location">
    <subcellularLocation>
        <location evidence="1">Membrane</location>
        <topology evidence="1">Single-pass type I membrane protein</topology>
    </subcellularLocation>
</comment>
<dbReference type="GO" id="GO:0005245">
    <property type="term" value="F:voltage-gated calcium channel activity"/>
    <property type="evidence" value="ECO:0007669"/>
    <property type="project" value="TreeGrafter"/>
</dbReference>
<evidence type="ECO:0000256" key="6">
    <source>
        <dbReference type="ARBA" id="ARBA00022723"/>
    </source>
</evidence>
<organism evidence="18 19">
    <name type="scientific">Orchesella cincta</name>
    <name type="common">Springtail</name>
    <name type="synonym">Podura cincta</name>
    <dbReference type="NCBI Taxonomy" id="48709"/>
    <lineage>
        <taxon>Eukaryota</taxon>
        <taxon>Metazoa</taxon>
        <taxon>Ecdysozoa</taxon>
        <taxon>Arthropoda</taxon>
        <taxon>Hexapoda</taxon>
        <taxon>Collembola</taxon>
        <taxon>Entomobryomorpha</taxon>
        <taxon>Entomobryoidea</taxon>
        <taxon>Orchesellidae</taxon>
        <taxon>Orchesellinae</taxon>
        <taxon>Orchesella</taxon>
    </lineage>
</organism>
<dbReference type="Pfam" id="PF08399">
    <property type="entry name" value="VWA_N"/>
    <property type="match status" value="1"/>
</dbReference>
<evidence type="ECO:0000256" key="8">
    <source>
        <dbReference type="ARBA" id="ARBA00022837"/>
    </source>
</evidence>
<name>A0A1D2MCB0_ORCCI</name>
<feature type="region of interest" description="Disordered" evidence="16">
    <location>
        <begin position="1116"/>
        <end position="1153"/>
    </location>
</feature>
<keyword evidence="4" id="KW-0107">Calcium channel</keyword>
<evidence type="ECO:0000256" key="10">
    <source>
        <dbReference type="ARBA" id="ARBA00022989"/>
    </source>
</evidence>
<evidence type="ECO:0000256" key="13">
    <source>
        <dbReference type="ARBA" id="ARBA00023157"/>
    </source>
</evidence>
<evidence type="ECO:0000313" key="18">
    <source>
        <dbReference type="EMBL" id="ODM90610.1"/>
    </source>
</evidence>
<keyword evidence="15" id="KW-0407">Ion channel</keyword>
<feature type="compositionally biased region" description="Basic and acidic residues" evidence="16">
    <location>
        <begin position="1042"/>
        <end position="1051"/>
    </location>
</feature>
<accession>A0A1D2MCB0</accession>
<feature type="region of interest" description="Disordered" evidence="16">
    <location>
        <begin position="1033"/>
        <end position="1086"/>
    </location>
</feature>
<dbReference type="InterPro" id="IPR051173">
    <property type="entry name" value="Ca_channel_alpha-2/delta"/>
</dbReference>
<keyword evidence="14" id="KW-0325">Glycoprotein</keyword>
<dbReference type="Gene3D" id="3.30.450.20">
    <property type="entry name" value="PAS domain"/>
    <property type="match status" value="1"/>
</dbReference>
<dbReference type="InterPro" id="IPR013608">
    <property type="entry name" value="VWA_N"/>
</dbReference>
<keyword evidence="19" id="KW-1185">Reference proteome</keyword>
<dbReference type="EMBL" id="LJIJ01001883">
    <property type="protein sequence ID" value="ODM90610.1"/>
    <property type="molecule type" value="Genomic_DNA"/>
</dbReference>
<reference evidence="18 19" key="1">
    <citation type="journal article" date="2016" name="Genome Biol. Evol.">
        <title>Gene Family Evolution Reflects Adaptation to Soil Environmental Stressors in the Genome of the Collembolan Orchesella cincta.</title>
        <authorList>
            <person name="Faddeeva-Vakhrusheva A."/>
            <person name="Derks M.F."/>
            <person name="Anvar S.Y."/>
            <person name="Agamennone V."/>
            <person name="Suring W."/>
            <person name="Smit S."/>
            <person name="van Straalen N.M."/>
            <person name="Roelofs D."/>
        </authorList>
    </citation>
    <scope>NUCLEOTIDE SEQUENCE [LARGE SCALE GENOMIC DNA]</scope>
    <source>
        <tissue evidence="18">Mixed pool</tissue>
    </source>
</reference>
<dbReference type="InterPro" id="IPR002035">
    <property type="entry name" value="VWF_A"/>
</dbReference>
<dbReference type="InterPro" id="IPR013680">
    <property type="entry name" value="VDCC_a2/dsu"/>
</dbReference>
<evidence type="ECO:0000256" key="16">
    <source>
        <dbReference type="SAM" id="MobiDB-lite"/>
    </source>
</evidence>
<keyword evidence="9" id="KW-0851">Voltage-gated channel</keyword>
<feature type="domain" description="VWFA" evidence="17">
    <location>
        <begin position="297"/>
        <end position="483"/>
    </location>
</feature>
<dbReference type="SUPFAM" id="SSF53300">
    <property type="entry name" value="vWA-like"/>
    <property type="match status" value="1"/>
</dbReference>
<dbReference type="SMART" id="SM00327">
    <property type="entry name" value="VWA"/>
    <property type="match status" value="1"/>
</dbReference>
<evidence type="ECO:0000256" key="2">
    <source>
        <dbReference type="ARBA" id="ARBA00022448"/>
    </source>
</evidence>
<dbReference type="PANTHER" id="PTHR10166">
    <property type="entry name" value="VOLTAGE-DEPENDENT CALCIUM CHANNEL SUBUNIT ALPHA-2/DELTA-RELATED"/>
    <property type="match status" value="1"/>
</dbReference>
<evidence type="ECO:0000259" key="17">
    <source>
        <dbReference type="PROSITE" id="PS50234"/>
    </source>
</evidence>
<evidence type="ECO:0000256" key="9">
    <source>
        <dbReference type="ARBA" id="ARBA00022882"/>
    </source>
</evidence>
<evidence type="ECO:0000256" key="14">
    <source>
        <dbReference type="ARBA" id="ARBA00023180"/>
    </source>
</evidence>
<dbReference type="Pfam" id="PF08473">
    <property type="entry name" value="VGCC_alpha2"/>
    <property type="match status" value="1"/>
</dbReference>
<keyword evidence="6" id="KW-0479">Metal-binding</keyword>
<dbReference type="FunFam" id="3.40.50.410:FF:000007">
    <property type="entry name" value="Calcium voltage-gated channel auxiliary subunit alpha2delta 3"/>
    <property type="match status" value="1"/>
</dbReference>
<dbReference type="PANTHER" id="PTHR10166:SF37">
    <property type="entry name" value="STOLID, ISOFORM H"/>
    <property type="match status" value="1"/>
</dbReference>
<keyword evidence="3" id="KW-0109">Calcium transport</keyword>
<feature type="compositionally biased region" description="Basic and acidic residues" evidence="16">
    <location>
        <begin position="1062"/>
        <end position="1080"/>
    </location>
</feature>
<dbReference type="PROSITE" id="PS50234">
    <property type="entry name" value="VWFA"/>
    <property type="match status" value="1"/>
</dbReference>
<evidence type="ECO:0000256" key="5">
    <source>
        <dbReference type="ARBA" id="ARBA00022692"/>
    </source>
</evidence>
<evidence type="ECO:0000313" key="19">
    <source>
        <dbReference type="Proteomes" id="UP000094527"/>
    </source>
</evidence>
<dbReference type="GO" id="GO:0005891">
    <property type="term" value="C:voltage-gated calcium channel complex"/>
    <property type="evidence" value="ECO:0007669"/>
    <property type="project" value="TreeGrafter"/>
</dbReference>
<evidence type="ECO:0000256" key="15">
    <source>
        <dbReference type="ARBA" id="ARBA00023303"/>
    </source>
</evidence>
<dbReference type="Pfam" id="PF00092">
    <property type="entry name" value="VWA"/>
    <property type="match status" value="1"/>
</dbReference>
<feature type="compositionally biased region" description="Basic residues" evidence="16">
    <location>
        <begin position="1127"/>
        <end position="1150"/>
    </location>
</feature>
<keyword evidence="7" id="KW-0732">Signal</keyword>
<dbReference type="Proteomes" id="UP000094527">
    <property type="component" value="Unassembled WGS sequence"/>
</dbReference>
<dbReference type="GO" id="GO:0046872">
    <property type="term" value="F:metal ion binding"/>
    <property type="evidence" value="ECO:0007669"/>
    <property type="project" value="UniProtKB-KW"/>
</dbReference>
<keyword evidence="13" id="KW-1015">Disulfide bond</keyword>
<dbReference type="STRING" id="48709.A0A1D2MCB0"/>
<evidence type="ECO:0000256" key="12">
    <source>
        <dbReference type="ARBA" id="ARBA00023136"/>
    </source>
</evidence>
<keyword evidence="11" id="KW-0406">Ion transport</keyword>
<keyword evidence="5" id="KW-0812">Transmembrane</keyword>
<sequence length="1480" mass="169648">MSHVAPETKPVRLDLRLIGLWIQSTWASVEGLSSKSCPGDSRRAVSRRSVVVENHAKGSPRELGQQLRGAALPVRNQRHQIQRTTSSNAKTRILVSLHASQRFSTAPDIDVRPMNLATLITDIVKDMNDNLKEKVDAIKKIMNWAEEKALEYYERNPDNRPKPPSSYFNSKKDIFHISDAKDCSGTPEGKICIQPDDHFNNYVSTNFSSVHVPTSIYEKKDDVLESIGWSSNMDQTFVSNYNLNPTLSYQYFGSATGFLRHYPAMMWPNNNSDRADPDLYDCRTRPWYVQAANSPKNMFILHDVSGSMTGIRREIAKHVVNQLLDTLTENDYVNVYNFSDTTTPVVPCLKNRLVQANLENVRELKVGLEQDHTAGIANFTSALNTAFDVLEKARKEAASSHCNQAIMIITDGAPFHFEEIFKNRQNPEHYVRVFTYLIGREVTEKREVLWMACANRGYFTHVSTLSEVQEKVLKYMPVMSRPMVIYKKHEEAWTPVYAHIADTMQTDWSWLDHNARLQYKRSNRYKQLLKKLNEKPAFLYLEEAADDDQEDPEYDYSLPESVIRGRVQQFLGDIQSGEDERSGASSWEEDPGAHTRVRRGVTPDSVSVTNVLDDEILLTLHTNSTHSSIHGSPLALPISAKKLEARLKKVHGKKAQMEEYYPPSPKPKDPMEPFDFVISASVPVFDNRNSTITYEKVRVNASHTIEKPVEERIAIFLGVAGTDIPIKELRKIASPFKLGVNGYAFMVNNNGYIVFHPDWRPVFNGRLLKPNYNTVDLTEVELVDRDNNVRNNDSMLLEMRNDMIEEERGYKKGLKVRVHQDNFTMAVDDVVKDDVYVPYYKLRVRKMRDDFRRVTIRRQVYEFQRVKMINQHNPSQNLITPYTLAIAVPENANRFIGELEIRLQEENILSYFDKTNEPRKWKINPDWSYCDYIRGGDKYNFASKEDLLLHFLGKIQRSTGSWPWRNTGIGVKYRHQGIRAAGPVESPGGTQRQRFMNVSEKELVQSLVFDANVTKIFNEMNLWKFNKNDNDIAIPEAEGPAPDERSDDGVHRNANRPNPLDGLHDRERRPSGQPRQELKRHGAVHNGHLWSDQRALVQAGGGALRVRPRVVRVHGPVRRRNEERQQGHGHPRHLRQHQRGQSTGRRRRSTVQHEKWTKRFLAITSGEFDSRSSGTDMKRTCDSGEFDCFVLDDNGFILVSEKHEDTGRFFGEVDGMVMEMLVNSDVYKRVRVVDYQAVCLQAVAKTNFASVLSTPLTHVTSLFNWFIARVAWMILQLNLHSLVNPDYASVLAETSQEDIPHRVEEEEIDHTLPPYIELASINKTRLRPCDKETFLYTYGSSYNTHNFSYHGLLTKCGHSGCDGYFNVHYIPHTNLILVVTDGKCRCGLNSTTIRQREVQYNSKFIQKDDGEEETDPMLSVRPGEVCRTPKPTLHRKRPPVCINYNPEEEYIREDCGSGSKLSPGRSIELVLLLCSALLIL</sequence>
<dbReference type="OMA" id="NISKHDC"/>